<protein>
    <submittedName>
        <fullName evidence="9">GMC family oxidoreductase</fullName>
    </submittedName>
</protein>
<dbReference type="AlphaFoldDB" id="A0A848G7L9"/>
<dbReference type="PROSITE" id="PS00624">
    <property type="entry name" value="GMC_OXRED_2"/>
    <property type="match status" value="1"/>
</dbReference>
<dbReference type="InterPro" id="IPR006311">
    <property type="entry name" value="TAT_signal"/>
</dbReference>
<feature type="binding site" evidence="5">
    <location>
        <position position="513"/>
    </location>
    <ligand>
        <name>substrate</name>
    </ligand>
</feature>
<evidence type="ECO:0000256" key="1">
    <source>
        <dbReference type="ARBA" id="ARBA00001974"/>
    </source>
</evidence>
<evidence type="ECO:0000256" key="4">
    <source>
        <dbReference type="ARBA" id="ARBA00022827"/>
    </source>
</evidence>
<feature type="domain" description="Glucose-methanol-choline oxidoreductase N-terminal" evidence="8">
    <location>
        <begin position="325"/>
        <end position="339"/>
    </location>
</feature>
<dbReference type="SUPFAM" id="SSF54373">
    <property type="entry name" value="FAD-linked reductases, C-terminal domain"/>
    <property type="match status" value="1"/>
</dbReference>
<reference evidence="9 10" key="1">
    <citation type="submission" date="2020-04" db="EMBL/GenBank/DDBJ databases">
        <title>Zoogloea sp. G-4-1-14 isolated from soil.</title>
        <authorList>
            <person name="Dahal R.H."/>
        </authorList>
    </citation>
    <scope>NUCLEOTIDE SEQUENCE [LARGE SCALE GENOMIC DNA]</scope>
    <source>
        <strain evidence="9 10">G-4-1-14</strain>
    </source>
</reference>
<accession>A0A848G7L9</accession>
<dbReference type="PROSITE" id="PS51318">
    <property type="entry name" value="TAT"/>
    <property type="match status" value="1"/>
</dbReference>
<dbReference type="InterPro" id="IPR000172">
    <property type="entry name" value="GMC_OxRdtase_N"/>
</dbReference>
<evidence type="ECO:0000259" key="7">
    <source>
        <dbReference type="PROSITE" id="PS00623"/>
    </source>
</evidence>
<dbReference type="PIRSF" id="PIRSF000137">
    <property type="entry name" value="Alcohol_oxidase"/>
    <property type="match status" value="1"/>
</dbReference>
<keyword evidence="4 5" id="KW-0274">FAD</keyword>
<organism evidence="9 10">
    <name type="scientific">Zoogloea dura</name>
    <dbReference type="NCBI Taxonomy" id="2728840"/>
    <lineage>
        <taxon>Bacteria</taxon>
        <taxon>Pseudomonadati</taxon>
        <taxon>Pseudomonadota</taxon>
        <taxon>Betaproteobacteria</taxon>
        <taxon>Rhodocyclales</taxon>
        <taxon>Zoogloeaceae</taxon>
        <taxon>Zoogloea</taxon>
    </lineage>
</organism>
<evidence type="ECO:0000256" key="3">
    <source>
        <dbReference type="ARBA" id="ARBA00022630"/>
    </source>
</evidence>
<evidence type="ECO:0000313" key="9">
    <source>
        <dbReference type="EMBL" id="NML27389.1"/>
    </source>
</evidence>
<comment type="similarity">
    <text evidence="2 6">Belongs to the GMC oxidoreductase family.</text>
</comment>
<dbReference type="GO" id="GO:0050660">
    <property type="term" value="F:flavin adenine dinucleotide binding"/>
    <property type="evidence" value="ECO:0007669"/>
    <property type="project" value="InterPro"/>
</dbReference>
<evidence type="ECO:0000259" key="8">
    <source>
        <dbReference type="PROSITE" id="PS00624"/>
    </source>
</evidence>
<feature type="domain" description="Glucose-methanol-choline oxidoreductase N-terminal" evidence="7">
    <location>
        <begin position="148"/>
        <end position="171"/>
    </location>
</feature>
<proteinExistence type="inferred from homology"/>
<evidence type="ECO:0000256" key="2">
    <source>
        <dbReference type="ARBA" id="ARBA00010790"/>
    </source>
</evidence>
<dbReference type="Pfam" id="PF05199">
    <property type="entry name" value="GMC_oxred_C"/>
    <property type="match status" value="1"/>
</dbReference>
<evidence type="ECO:0000256" key="5">
    <source>
        <dbReference type="PIRSR" id="PIRSR000137-2"/>
    </source>
</evidence>
<dbReference type="SUPFAM" id="SSF51905">
    <property type="entry name" value="FAD/NAD(P)-binding domain"/>
    <property type="match status" value="1"/>
</dbReference>
<dbReference type="InterPro" id="IPR036188">
    <property type="entry name" value="FAD/NAD-bd_sf"/>
</dbReference>
<comment type="caution">
    <text evidence="9">The sequence shown here is derived from an EMBL/GenBank/DDBJ whole genome shotgun (WGS) entry which is preliminary data.</text>
</comment>
<feature type="binding site" evidence="5">
    <location>
        <position position="290"/>
    </location>
    <ligand>
        <name>FAD</name>
        <dbReference type="ChEBI" id="CHEBI:57692"/>
    </ligand>
</feature>
<sequence length="575" mass="62266">MTDKNIPPSLEAGDRLDRLEALAMSGRVDRRGFIRQATALGLGLAAASLKVDQAFAIADNQKALREALRGSYDYIVCGAGSSGSVVARRLAENPDVKVLLLEAGGTDDAPSILNPSVWYTNIGGPFDWGYKVQPFEGINNRTILSPMGKALGGGSSINAMIWARGHKNDFEMWAREAGDASWGYAHALEIYKRIEDWQGVPDPARRGKGGLLYIQPAPNPSPLAPAMVEAAASIGIPGVADHNGAIMEGDGGCAVANVRLRDNRRLNVPTDYLHPVMAQPNLTVLTRAHVNRLVMDGKRAAGVEFEWDGQIRRIRASREVILSTGAIHTPRILMLSGIGDAAELKRLGIATVMHLPGVGQNFQDHTMIGACMWEPREPIAARNNSAEATFFWKSDPSLDTPDLQPFQIEVPYASEVHAKNAAPGAWVINPGIVRPKSRGFLRLTSADPKAMVEIHANTLQHPDDLKALRRGVEICRELGNSAAMKPFVKREVMPGPIKGKELDEFIRNGAVSYFHQTCTAKMGRDSMSVVDAKLKVYGIEGLRIADGSIMPRVTTGNTMAPCVLIGERMAEILKA</sequence>
<evidence type="ECO:0000313" key="10">
    <source>
        <dbReference type="Proteomes" id="UP000580043"/>
    </source>
</evidence>
<keyword evidence="3 6" id="KW-0285">Flavoprotein</keyword>
<dbReference type="InterPro" id="IPR012132">
    <property type="entry name" value="GMC_OxRdtase"/>
</dbReference>
<dbReference type="GO" id="GO:0016614">
    <property type="term" value="F:oxidoreductase activity, acting on CH-OH group of donors"/>
    <property type="evidence" value="ECO:0007669"/>
    <property type="project" value="InterPro"/>
</dbReference>
<dbReference type="PANTHER" id="PTHR11552">
    <property type="entry name" value="GLUCOSE-METHANOL-CHOLINE GMC OXIDOREDUCTASE"/>
    <property type="match status" value="1"/>
</dbReference>
<dbReference type="Gene3D" id="3.30.560.10">
    <property type="entry name" value="Glucose Oxidase, domain 3"/>
    <property type="match status" value="1"/>
</dbReference>
<dbReference type="InterPro" id="IPR007867">
    <property type="entry name" value="GMC_OxRtase_C"/>
</dbReference>
<dbReference type="PROSITE" id="PS00623">
    <property type="entry name" value="GMC_OXRED_1"/>
    <property type="match status" value="1"/>
</dbReference>
<dbReference type="Proteomes" id="UP000580043">
    <property type="component" value="Unassembled WGS sequence"/>
</dbReference>
<comment type="cofactor">
    <cofactor evidence="1 5">
        <name>FAD</name>
        <dbReference type="ChEBI" id="CHEBI:57692"/>
    </cofactor>
</comment>
<dbReference type="EMBL" id="JABBGA010000014">
    <property type="protein sequence ID" value="NML27389.1"/>
    <property type="molecule type" value="Genomic_DNA"/>
</dbReference>
<keyword evidence="10" id="KW-1185">Reference proteome</keyword>
<gene>
    <name evidence="9" type="ORF">HHL15_16665</name>
</gene>
<feature type="binding site" evidence="5">
    <location>
        <position position="547"/>
    </location>
    <ligand>
        <name>FAD</name>
        <dbReference type="ChEBI" id="CHEBI:57692"/>
    </ligand>
</feature>
<dbReference type="Gene3D" id="3.50.50.60">
    <property type="entry name" value="FAD/NAD(P)-binding domain"/>
    <property type="match status" value="1"/>
</dbReference>
<name>A0A848G7L9_9RHOO</name>
<dbReference type="PANTHER" id="PTHR11552:SF147">
    <property type="entry name" value="CHOLINE DEHYDROGENASE, MITOCHONDRIAL"/>
    <property type="match status" value="1"/>
</dbReference>
<evidence type="ECO:0000256" key="6">
    <source>
        <dbReference type="RuleBase" id="RU003968"/>
    </source>
</evidence>
<dbReference type="RefSeq" id="WP_169146921.1">
    <property type="nucleotide sequence ID" value="NZ_JABBGA010000014.1"/>
</dbReference>
<dbReference type="Pfam" id="PF00732">
    <property type="entry name" value="GMC_oxred_N"/>
    <property type="match status" value="1"/>
</dbReference>